<accession>A0A2S7BNE9</accession>
<proteinExistence type="predicted"/>
<evidence type="ECO:0000313" key="1">
    <source>
        <dbReference type="EMBL" id="PPU07801.1"/>
    </source>
</evidence>
<reference evidence="1 2" key="1">
    <citation type="submission" date="2016-08" db="EMBL/GenBank/DDBJ databases">
        <title>Evolution of the type three secretion system and type three effector repertoires in Xanthomonas.</title>
        <authorList>
            <person name="Merda D."/>
            <person name="Briand M."/>
            <person name="Bosis E."/>
            <person name="Rousseau C."/>
            <person name="Portier P."/>
            <person name="Jacques M.-A."/>
            <person name="Fischer-Le Saux M."/>
        </authorList>
    </citation>
    <scope>NUCLEOTIDE SEQUENCE [LARGE SCALE GENOMIC DNA]</scope>
    <source>
        <strain evidence="1 2">CFBP 7645</strain>
    </source>
</reference>
<organism evidence="1 2">
    <name type="scientific">Xanthomonas arboricola</name>
    <dbReference type="NCBI Taxonomy" id="56448"/>
    <lineage>
        <taxon>Bacteria</taxon>
        <taxon>Pseudomonadati</taxon>
        <taxon>Pseudomonadota</taxon>
        <taxon>Gammaproteobacteria</taxon>
        <taxon>Lysobacterales</taxon>
        <taxon>Lysobacteraceae</taxon>
        <taxon>Xanthomonas</taxon>
    </lineage>
</organism>
<dbReference type="Proteomes" id="UP000239204">
    <property type="component" value="Unassembled WGS sequence"/>
</dbReference>
<dbReference type="AlphaFoldDB" id="A0A2S7BNE9"/>
<dbReference type="RefSeq" id="WP_047130278.1">
    <property type="nucleotide sequence ID" value="NZ_JACIIP010000003.1"/>
</dbReference>
<evidence type="ECO:0000313" key="2">
    <source>
        <dbReference type="Proteomes" id="UP000239204"/>
    </source>
</evidence>
<dbReference type="GeneID" id="57957508"/>
<protein>
    <submittedName>
        <fullName evidence="1">Uncharacterized protein</fullName>
    </submittedName>
</protein>
<dbReference type="EMBL" id="MIGY01000002">
    <property type="protein sequence ID" value="PPU07801.1"/>
    <property type="molecule type" value="Genomic_DNA"/>
</dbReference>
<gene>
    <name evidence="1" type="ORF">XarjCFBP7645_09360</name>
</gene>
<name>A0A2S7BNE9_9XANT</name>
<sequence>MTFITRNMGTARLGIALIVFLLYGLAIAVLVNSEIPAGNKDVLMLLLGNLGPLMGAIGGYYYRAQREAGS</sequence>
<comment type="caution">
    <text evidence="1">The sequence shown here is derived from an EMBL/GenBank/DDBJ whole genome shotgun (WGS) entry which is preliminary data.</text>
</comment>